<sequence length="73" mass="8504">MAKKKETNSFEDSLRRLEEIAELLEAEDIGLDESIKLYEEGINLSKICYTKLKDAELKITQLKSRLENELENE</sequence>
<dbReference type="SUPFAM" id="SSF116842">
    <property type="entry name" value="XseB-like"/>
    <property type="match status" value="1"/>
</dbReference>
<dbReference type="GO" id="GO:0009318">
    <property type="term" value="C:exodeoxyribonuclease VII complex"/>
    <property type="evidence" value="ECO:0007669"/>
    <property type="project" value="InterPro"/>
</dbReference>
<dbReference type="HAMAP" id="MF_00337">
    <property type="entry name" value="Exonuc_7_S"/>
    <property type="match status" value="1"/>
</dbReference>
<dbReference type="EMBL" id="LNQE01000435">
    <property type="protein sequence ID" value="KUG26588.1"/>
    <property type="molecule type" value="Genomic_DNA"/>
</dbReference>
<dbReference type="PIRSF" id="PIRSF006488">
    <property type="entry name" value="Exonuc_VII_S"/>
    <property type="match status" value="1"/>
</dbReference>
<protein>
    <submittedName>
        <fullName evidence="4">Uncharacterized protein</fullName>
    </submittedName>
</protein>
<dbReference type="AlphaFoldDB" id="A0A0W8G0J3"/>
<evidence type="ECO:0000313" key="4">
    <source>
        <dbReference type="EMBL" id="KUG26588.1"/>
    </source>
</evidence>
<name>A0A0W8G0J3_9ZZZZ</name>
<keyword evidence="1" id="KW-0963">Cytoplasm</keyword>
<proteinExistence type="inferred from homology"/>
<evidence type="ECO:0000256" key="2">
    <source>
        <dbReference type="ARBA" id="ARBA00022722"/>
    </source>
</evidence>
<gene>
    <name evidence="4" type="ORF">ASZ90_003571</name>
</gene>
<dbReference type="GO" id="GO:0006308">
    <property type="term" value="P:DNA catabolic process"/>
    <property type="evidence" value="ECO:0007669"/>
    <property type="project" value="InterPro"/>
</dbReference>
<evidence type="ECO:0000256" key="1">
    <source>
        <dbReference type="ARBA" id="ARBA00022490"/>
    </source>
</evidence>
<dbReference type="PANTHER" id="PTHR34137:SF1">
    <property type="entry name" value="EXODEOXYRIBONUCLEASE 7 SMALL SUBUNIT"/>
    <property type="match status" value="1"/>
</dbReference>
<reference evidence="4" key="1">
    <citation type="journal article" date="2015" name="Proc. Natl. Acad. Sci. U.S.A.">
        <title>Networks of energetic and metabolic interactions define dynamics in microbial communities.</title>
        <authorList>
            <person name="Embree M."/>
            <person name="Liu J.K."/>
            <person name="Al-Bassam M.M."/>
            <person name="Zengler K."/>
        </authorList>
    </citation>
    <scope>NUCLEOTIDE SEQUENCE</scope>
</reference>
<accession>A0A0W8G0J3</accession>
<dbReference type="GO" id="GO:0005829">
    <property type="term" value="C:cytosol"/>
    <property type="evidence" value="ECO:0007669"/>
    <property type="project" value="TreeGrafter"/>
</dbReference>
<dbReference type="GO" id="GO:0008855">
    <property type="term" value="F:exodeoxyribonuclease VII activity"/>
    <property type="evidence" value="ECO:0007669"/>
    <property type="project" value="InterPro"/>
</dbReference>
<dbReference type="NCBIfam" id="TIGR01280">
    <property type="entry name" value="xseB"/>
    <property type="match status" value="1"/>
</dbReference>
<keyword evidence="3" id="KW-0378">Hydrolase</keyword>
<evidence type="ECO:0000256" key="3">
    <source>
        <dbReference type="ARBA" id="ARBA00022801"/>
    </source>
</evidence>
<dbReference type="Pfam" id="PF02609">
    <property type="entry name" value="Exonuc_VII_S"/>
    <property type="match status" value="1"/>
</dbReference>
<dbReference type="PANTHER" id="PTHR34137">
    <property type="entry name" value="EXODEOXYRIBONUCLEASE 7 SMALL SUBUNIT"/>
    <property type="match status" value="1"/>
</dbReference>
<organism evidence="4">
    <name type="scientific">hydrocarbon metagenome</name>
    <dbReference type="NCBI Taxonomy" id="938273"/>
    <lineage>
        <taxon>unclassified sequences</taxon>
        <taxon>metagenomes</taxon>
        <taxon>ecological metagenomes</taxon>
    </lineage>
</organism>
<comment type="caution">
    <text evidence="4">The sequence shown here is derived from an EMBL/GenBank/DDBJ whole genome shotgun (WGS) entry which is preliminary data.</text>
</comment>
<dbReference type="InterPro" id="IPR003761">
    <property type="entry name" value="Exonuc_VII_S"/>
</dbReference>
<dbReference type="InterPro" id="IPR037004">
    <property type="entry name" value="Exonuc_VII_ssu_sf"/>
</dbReference>
<dbReference type="Gene3D" id="1.10.287.1040">
    <property type="entry name" value="Exonuclease VII, small subunit"/>
    <property type="match status" value="1"/>
</dbReference>
<keyword evidence="2" id="KW-0540">Nuclease</keyword>